<sequence>MHMDKITEAIAHFIGLFEVSLEEARLRDQYDEFRALKARQPDEGDLWASQETVKAPYSFEGFAPELKYVSPGPELTPLDVLPYFRYTPQHIPIAPAQEITISGSLKAHLQGAWPGTAIDLPDLQPPGSVATVIAQYIRLHDDDYFSVGEHGLVFSPAISDGSELIALMSEAKNLSPLRDLQISDLSEGARDFSTTVTELIAAPYEPGDEAEVFTVHSATIEGTYVNGQLVDEAPELEDYLDLKKDEEDEEEREEEGEENDGIVHGSDRKGETAEAGSSISHSGNEAFKASVELQAGGNLLVNSVSLENNWLAGSVCAVVGDHIEINAVIQINAWCDTDWLTTAFGSLADGPPTQAFNIATFERLDPSKEATGAGDALESDFPKHWVVQEIDGDLMIMNWLEQYTFMMDNDIGVLSSSGVTTRIIGGGNTATNDISLTELGKNYDLIIIGGSVFDLNIIQQLNILFENDLIGATPGFQTSGTASVSMSDNLLWNQAHIYTIGRADRFEALSEAYGQAAASFANGNGSLSDGVLNDSAFAGLETLRVLYIKGDLIDVQFVKQTNILGDSDQVALAMDAVRPHPESDWTLSTGANSLVNMAGILDVDAAGKTYVGGSQYSDELLIQAELISSDPDLGAQDPDKLATEAVAFLGDDTTDANQNSPEGAGYTPTDAGQSDGLQSMLA</sequence>
<gene>
    <name evidence="2" type="ORF">NTH_02810</name>
</gene>
<evidence type="ECO:0000313" key="3">
    <source>
        <dbReference type="Proteomes" id="UP001342418"/>
    </source>
</evidence>
<dbReference type="Proteomes" id="UP001342418">
    <property type="component" value="Chromosome"/>
</dbReference>
<evidence type="ECO:0008006" key="4">
    <source>
        <dbReference type="Google" id="ProtNLM"/>
    </source>
</evidence>
<feature type="compositionally biased region" description="Polar residues" evidence="1">
    <location>
        <begin position="670"/>
        <end position="682"/>
    </location>
</feature>
<feature type="region of interest" description="Disordered" evidence="1">
    <location>
        <begin position="650"/>
        <end position="682"/>
    </location>
</feature>
<feature type="region of interest" description="Disordered" evidence="1">
    <location>
        <begin position="244"/>
        <end position="281"/>
    </location>
</feature>
<protein>
    <recommendedName>
        <fullName evidence="4">Type I secretion protein</fullName>
    </recommendedName>
</protein>
<feature type="compositionally biased region" description="Acidic residues" evidence="1">
    <location>
        <begin position="246"/>
        <end position="260"/>
    </location>
</feature>
<evidence type="ECO:0000256" key="1">
    <source>
        <dbReference type="SAM" id="MobiDB-lite"/>
    </source>
</evidence>
<name>A0ABY5MK19_9HYPH</name>
<dbReference type="EMBL" id="CP030941">
    <property type="protein sequence ID" value="UUP18330.1"/>
    <property type="molecule type" value="Genomic_DNA"/>
</dbReference>
<organism evidence="2 3">
    <name type="scientific">Nitratireductor thuwali</name>
    <dbReference type="NCBI Taxonomy" id="2267699"/>
    <lineage>
        <taxon>Bacteria</taxon>
        <taxon>Pseudomonadati</taxon>
        <taxon>Pseudomonadota</taxon>
        <taxon>Alphaproteobacteria</taxon>
        <taxon>Hyphomicrobiales</taxon>
        <taxon>Phyllobacteriaceae</taxon>
        <taxon>Nitratireductor</taxon>
    </lineage>
</organism>
<accession>A0ABY5MK19</accession>
<reference evidence="2 3" key="1">
    <citation type="submission" date="2018-07" db="EMBL/GenBank/DDBJ databases">
        <title>Genome sequence of Nitratireductor thuwali#1536.</title>
        <authorList>
            <person name="Michoud G."/>
            <person name="Merlino G."/>
            <person name="Sefrji F.O."/>
            <person name="Daffonchio D."/>
        </authorList>
    </citation>
    <scope>NUCLEOTIDE SEQUENCE [LARGE SCALE GENOMIC DNA]</scope>
    <source>
        <strain evidence="3">Nit1536</strain>
    </source>
</reference>
<evidence type="ECO:0000313" key="2">
    <source>
        <dbReference type="EMBL" id="UUP18330.1"/>
    </source>
</evidence>
<keyword evidence="3" id="KW-1185">Reference proteome</keyword>
<proteinExistence type="predicted"/>